<dbReference type="GO" id="GO:0005886">
    <property type="term" value="C:plasma membrane"/>
    <property type="evidence" value="ECO:0007669"/>
    <property type="project" value="TreeGrafter"/>
</dbReference>
<dbReference type="Proteomes" id="UP000050326">
    <property type="component" value="Unassembled WGS sequence"/>
</dbReference>
<keyword evidence="4" id="KW-1185">Reference proteome</keyword>
<organism evidence="3 4">
    <name type="scientific">Oxobacter pfennigii</name>
    <dbReference type="NCBI Taxonomy" id="36849"/>
    <lineage>
        <taxon>Bacteria</taxon>
        <taxon>Bacillati</taxon>
        <taxon>Bacillota</taxon>
        <taxon>Clostridia</taxon>
        <taxon>Eubacteriales</taxon>
        <taxon>Clostridiaceae</taxon>
        <taxon>Oxobacter</taxon>
    </lineage>
</organism>
<dbReference type="InterPro" id="IPR051599">
    <property type="entry name" value="Cell_Envelope_Assoc"/>
</dbReference>
<evidence type="ECO:0000313" key="4">
    <source>
        <dbReference type="Proteomes" id="UP000050326"/>
    </source>
</evidence>
<dbReference type="PANTHER" id="PTHR30336">
    <property type="entry name" value="INNER MEMBRANE PROTEIN, PROBABLE PERMEASE"/>
    <property type="match status" value="1"/>
</dbReference>
<dbReference type="AlphaFoldDB" id="A0A0N8NTS0"/>
<evidence type="ECO:0000313" key="3">
    <source>
        <dbReference type="EMBL" id="KPU45608.1"/>
    </source>
</evidence>
<dbReference type="EMBL" id="LKET01000021">
    <property type="protein sequence ID" value="KPU45608.1"/>
    <property type="molecule type" value="Genomic_DNA"/>
</dbReference>
<feature type="transmembrane region" description="Helical" evidence="1">
    <location>
        <begin position="12"/>
        <end position="32"/>
    </location>
</feature>
<dbReference type="CDD" id="cd06259">
    <property type="entry name" value="YdcF-like"/>
    <property type="match status" value="1"/>
</dbReference>
<dbReference type="Pfam" id="PF02698">
    <property type="entry name" value="DUF218"/>
    <property type="match status" value="1"/>
</dbReference>
<sequence length="227" mass="25597">MSVRKRIKKLLIYLSIACVISTAFVLIVNQYIKNGGSKYILSHEEVPEADAIIVLGALVFPDGNVSLMLRDRLTTGYELYEKGKAQKIIVSGDHGRKDYDEVNTMKDFLKAKGIPGDDIFMDHAGFNTYDSLYRARDIFQVRKIIIVTQKYHLMRALFIARELGIEAYGVSADKRIYNGVMLKNELREIAARNKDFFTAKLIKPKPKFLGEVIPVTGSGSLTDDRGK</sequence>
<dbReference type="Gene3D" id="3.40.50.620">
    <property type="entry name" value="HUPs"/>
    <property type="match status" value="1"/>
</dbReference>
<feature type="domain" description="DUF218" evidence="2">
    <location>
        <begin position="50"/>
        <end position="168"/>
    </location>
</feature>
<dbReference type="InterPro" id="IPR014729">
    <property type="entry name" value="Rossmann-like_a/b/a_fold"/>
</dbReference>
<keyword evidence="1" id="KW-1133">Transmembrane helix</keyword>
<keyword evidence="1" id="KW-0472">Membrane</keyword>
<reference evidence="3 4" key="1">
    <citation type="submission" date="2015-09" db="EMBL/GenBank/DDBJ databases">
        <title>Genome sequence of Oxobacter pfennigii DSM 3222.</title>
        <authorList>
            <person name="Poehlein A."/>
            <person name="Bengelsdorf F.R."/>
            <person name="Schiel-Bengelsdorf B."/>
            <person name="Duerre P."/>
            <person name="Daniel R."/>
        </authorList>
    </citation>
    <scope>NUCLEOTIDE SEQUENCE [LARGE SCALE GENOMIC DNA]</scope>
    <source>
        <strain evidence="3 4">DSM 3222</strain>
    </source>
</reference>
<accession>A0A0N8NTS0</accession>
<evidence type="ECO:0000259" key="2">
    <source>
        <dbReference type="Pfam" id="PF02698"/>
    </source>
</evidence>
<dbReference type="RefSeq" id="WP_423230555.1">
    <property type="nucleotide sequence ID" value="NZ_LKET01000021.1"/>
</dbReference>
<dbReference type="PATRIC" id="fig|36849.3.peg.897"/>
<dbReference type="InterPro" id="IPR003848">
    <property type="entry name" value="DUF218"/>
</dbReference>
<dbReference type="PANTHER" id="PTHR30336:SF6">
    <property type="entry name" value="INTEGRAL MEMBRANE PROTEIN"/>
    <property type="match status" value="1"/>
</dbReference>
<gene>
    <name evidence="3" type="ORF">OXPF_08410</name>
</gene>
<keyword evidence="1" id="KW-0812">Transmembrane</keyword>
<proteinExistence type="predicted"/>
<name>A0A0N8NTS0_9CLOT</name>
<evidence type="ECO:0000256" key="1">
    <source>
        <dbReference type="SAM" id="Phobius"/>
    </source>
</evidence>
<protein>
    <submittedName>
        <fullName evidence="3">Vancomycin high temperature exclusion protein</fullName>
    </submittedName>
</protein>
<comment type="caution">
    <text evidence="3">The sequence shown here is derived from an EMBL/GenBank/DDBJ whole genome shotgun (WGS) entry which is preliminary data.</text>
</comment>